<organism evidence="10 12">
    <name type="scientific">Roseovarius indicus</name>
    <dbReference type="NCBI Taxonomy" id="540747"/>
    <lineage>
        <taxon>Bacteria</taxon>
        <taxon>Pseudomonadati</taxon>
        <taxon>Pseudomonadota</taxon>
        <taxon>Alphaproteobacteria</taxon>
        <taxon>Rhodobacterales</taxon>
        <taxon>Roseobacteraceae</taxon>
        <taxon>Roseovarius</taxon>
    </lineage>
</organism>
<evidence type="ECO:0000313" key="12">
    <source>
        <dbReference type="Proteomes" id="UP000051401"/>
    </source>
</evidence>
<keyword evidence="4" id="KW-1003">Cell membrane</keyword>
<evidence type="ECO:0000256" key="1">
    <source>
        <dbReference type="ARBA" id="ARBA00004651"/>
    </source>
</evidence>
<dbReference type="GO" id="GO:0005886">
    <property type="term" value="C:plasma membrane"/>
    <property type="evidence" value="ECO:0007669"/>
    <property type="project" value="UniProtKB-SubCell"/>
</dbReference>
<keyword evidence="3 8" id="KW-0813">Transport</keyword>
<dbReference type="PANTHER" id="PTHR42929">
    <property type="entry name" value="INNER MEMBRANE ABC TRANSPORTER PERMEASE PROTEIN YDCU-RELATED-RELATED"/>
    <property type="match status" value="1"/>
</dbReference>
<dbReference type="EMBL" id="CP031598">
    <property type="protein sequence ID" value="QEW26945.1"/>
    <property type="molecule type" value="Genomic_DNA"/>
</dbReference>
<dbReference type="Pfam" id="PF00528">
    <property type="entry name" value="BPD_transp_1"/>
    <property type="match status" value="1"/>
</dbReference>
<comment type="similarity">
    <text evidence="2">Belongs to the binding-protein-dependent transport system permease family. CysTW subfamily.</text>
</comment>
<dbReference type="KEGG" id="rid:RIdsm_02753"/>
<feature type="transmembrane region" description="Helical" evidence="8">
    <location>
        <begin position="97"/>
        <end position="117"/>
    </location>
</feature>
<feature type="transmembrane region" description="Helical" evidence="8">
    <location>
        <begin position="150"/>
        <end position="171"/>
    </location>
</feature>
<feature type="transmembrane region" description="Helical" evidence="8">
    <location>
        <begin position="12"/>
        <end position="37"/>
    </location>
</feature>
<dbReference type="SUPFAM" id="SSF161098">
    <property type="entry name" value="MetI-like"/>
    <property type="match status" value="1"/>
</dbReference>
<gene>
    <name evidence="11" type="primary">potB_8</name>
    <name evidence="11" type="ORF">RIdsm_02753</name>
    <name evidence="10" type="ORF">XM52_08725</name>
</gene>
<name>A0A0T5PB99_9RHOB</name>
<keyword evidence="12" id="KW-1185">Reference proteome</keyword>
<keyword evidence="6 8" id="KW-1133">Transmembrane helix</keyword>
<evidence type="ECO:0000259" key="9">
    <source>
        <dbReference type="PROSITE" id="PS50928"/>
    </source>
</evidence>
<accession>A0A0T5PB99</accession>
<dbReference type="InterPro" id="IPR035906">
    <property type="entry name" value="MetI-like_sf"/>
</dbReference>
<reference evidence="10 12" key="1">
    <citation type="submission" date="2015-04" db="EMBL/GenBank/DDBJ databases">
        <title>The draft genome sequence of Roseovarius indicus B108T.</title>
        <authorList>
            <person name="Li G."/>
            <person name="Lai Q."/>
            <person name="Shao Z."/>
            <person name="Yan P."/>
        </authorList>
    </citation>
    <scope>NUCLEOTIDE SEQUENCE [LARGE SCALE GENOMIC DNA]</scope>
    <source>
        <strain evidence="10 12">B108</strain>
    </source>
</reference>
<evidence type="ECO:0000313" key="13">
    <source>
        <dbReference type="Proteomes" id="UP000325785"/>
    </source>
</evidence>
<sequence length="280" mass="30928">MSADRKPLLMTTPALLVLLCFFVLPMSYFFVVSFWQLKMYQLVPDATFENYVEVYEQYFHAGLFTLGIALLIATITTFLAFMIAYMIRFHAGRFGPLVLFIALVTLFGGYLVKIYAWKTILGTNGILNQTLVGLGLVSEPISWLLYSPPAVVLTLVHFLLPFAILPIVGSLSSIDDTPVECARDLGASKARTVLDVVLPQCQAGIFAAFALSFLMSAGDYVTPRLVGGPHTFMVGNFIESQFVNRLNTPMGSALSYSVLLVCLATLVAFRVALSRLLRRR</sequence>
<dbReference type="AlphaFoldDB" id="A0A0T5PB99"/>
<dbReference type="STRING" id="540747.SAMN04488031_101592"/>
<evidence type="ECO:0000256" key="4">
    <source>
        <dbReference type="ARBA" id="ARBA00022475"/>
    </source>
</evidence>
<dbReference type="CDD" id="cd06261">
    <property type="entry name" value="TM_PBP2"/>
    <property type="match status" value="1"/>
</dbReference>
<evidence type="ECO:0000256" key="8">
    <source>
        <dbReference type="RuleBase" id="RU363032"/>
    </source>
</evidence>
<reference evidence="11 13" key="2">
    <citation type="submission" date="2018-08" db="EMBL/GenBank/DDBJ databases">
        <title>Genetic Globetrotter - A new plasmid hitch-hiking vast phylogenetic and geographic distances.</title>
        <authorList>
            <person name="Vollmers J."/>
            <person name="Petersen J."/>
        </authorList>
    </citation>
    <scope>NUCLEOTIDE SEQUENCE [LARGE SCALE GENOMIC DNA]</scope>
    <source>
        <strain evidence="11 13">DSM 26383</strain>
    </source>
</reference>
<dbReference type="PANTHER" id="PTHR42929:SF1">
    <property type="entry name" value="INNER MEMBRANE ABC TRANSPORTER PERMEASE PROTEIN YDCU-RELATED"/>
    <property type="match status" value="1"/>
</dbReference>
<protein>
    <submittedName>
        <fullName evidence="11">Spermidine/putrescine transport system permease protein PotB</fullName>
    </submittedName>
</protein>
<keyword evidence="5 8" id="KW-0812">Transmembrane</keyword>
<dbReference type="InterPro" id="IPR000515">
    <property type="entry name" value="MetI-like"/>
</dbReference>
<evidence type="ECO:0000256" key="6">
    <source>
        <dbReference type="ARBA" id="ARBA00022989"/>
    </source>
</evidence>
<evidence type="ECO:0000313" key="11">
    <source>
        <dbReference type="EMBL" id="QEW26945.1"/>
    </source>
</evidence>
<dbReference type="PROSITE" id="PS50928">
    <property type="entry name" value="ABC_TM1"/>
    <property type="match status" value="1"/>
</dbReference>
<proteinExistence type="inferred from homology"/>
<dbReference type="Proteomes" id="UP000051401">
    <property type="component" value="Unassembled WGS sequence"/>
</dbReference>
<feature type="domain" description="ABC transmembrane type-1" evidence="9">
    <location>
        <begin position="62"/>
        <end position="271"/>
    </location>
</feature>
<keyword evidence="7 8" id="KW-0472">Membrane</keyword>
<evidence type="ECO:0000256" key="7">
    <source>
        <dbReference type="ARBA" id="ARBA00023136"/>
    </source>
</evidence>
<feature type="transmembrane region" description="Helical" evidence="8">
    <location>
        <begin position="253"/>
        <end position="273"/>
    </location>
</feature>
<evidence type="ECO:0000313" key="10">
    <source>
        <dbReference type="EMBL" id="KRS18223.1"/>
    </source>
</evidence>
<evidence type="ECO:0000256" key="2">
    <source>
        <dbReference type="ARBA" id="ARBA00007069"/>
    </source>
</evidence>
<dbReference type="Gene3D" id="1.10.3720.10">
    <property type="entry name" value="MetI-like"/>
    <property type="match status" value="1"/>
</dbReference>
<comment type="subcellular location">
    <subcellularLocation>
        <location evidence="1 8">Cell membrane</location>
        <topology evidence="1 8">Multi-pass membrane protein</topology>
    </subcellularLocation>
</comment>
<dbReference type="Proteomes" id="UP000325785">
    <property type="component" value="Chromosome"/>
</dbReference>
<dbReference type="EMBL" id="LAXI01000004">
    <property type="protein sequence ID" value="KRS18223.1"/>
    <property type="molecule type" value="Genomic_DNA"/>
</dbReference>
<dbReference type="RefSeq" id="WP_057815360.1">
    <property type="nucleotide sequence ID" value="NZ_CP031598.1"/>
</dbReference>
<feature type="transmembrane region" description="Helical" evidence="8">
    <location>
        <begin position="57"/>
        <end position="85"/>
    </location>
</feature>
<dbReference type="GO" id="GO:0055085">
    <property type="term" value="P:transmembrane transport"/>
    <property type="evidence" value="ECO:0007669"/>
    <property type="project" value="InterPro"/>
</dbReference>
<dbReference type="PATRIC" id="fig|540747.5.peg.4536"/>
<feature type="transmembrane region" description="Helical" evidence="8">
    <location>
        <begin position="192"/>
        <end position="215"/>
    </location>
</feature>
<evidence type="ECO:0000256" key="5">
    <source>
        <dbReference type="ARBA" id="ARBA00022692"/>
    </source>
</evidence>
<dbReference type="OrthoDB" id="9807047at2"/>
<evidence type="ECO:0000256" key="3">
    <source>
        <dbReference type="ARBA" id="ARBA00022448"/>
    </source>
</evidence>